<keyword evidence="3" id="KW-1185">Reference proteome</keyword>
<gene>
    <name evidence="2" type="ORF">JZ751_025016</name>
</gene>
<dbReference type="Proteomes" id="UP000824540">
    <property type="component" value="Unassembled WGS sequence"/>
</dbReference>
<feature type="region of interest" description="Disordered" evidence="1">
    <location>
        <begin position="20"/>
        <end position="53"/>
    </location>
</feature>
<proteinExistence type="predicted"/>
<dbReference type="EMBL" id="JAFBMS010000007">
    <property type="protein sequence ID" value="KAG9351126.1"/>
    <property type="molecule type" value="Genomic_DNA"/>
</dbReference>
<dbReference type="AlphaFoldDB" id="A0A8T2PHE2"/>
<name>A0A8T2PHE2_9TELE</name>
<evidence type="ECO:0000313" key="3">
    <source>
        <dbReference type="Proteomes" id="UP000824540"/>
    </source>
</evidence>
<dbReference type="OrthoDB" id="10265679at2759"/>
<comment type="caution">
    <text evidence="2">The sequence shown here is derived from an EMBL/GenBank/DDBJ whole genome shotgun (WGS) entry which is preliminary data.</text>
</comment>
<evidence type="ECO:0000313" key="2">
    <source>
        <dbReference type="EMBL" id="KAG9351126.1"/>
    </source>
</evidence>
<accession>A0A8T2PHE2</accession>
<protein>
    <submittedName>
        <fullName evidence="2">Uncharacterized protein</fullName>
    </submittedName>
</protein>
<organism evidence="2 3">
    <name type="scientific">Albula glossodonta</name>
    <name type="common">roundjaw bonefish</name>
    <dbReference type="NCBI Taxonomy" id="121402"/>
    <lineage>
        <taxon>Eukaryota</taxon>
        <taxon>Metazoa</taxon>
        <taxon>Chordata</taxon>
        <taxon>Craniata</taxon>
        <taxon>Vertebrata</taxon>
        <taxon>Euteleostomi</taxon>
        <taxon>Actinopterygii</taxon>
        <taxon>Neopterygii</taxon>
        <taxon>Teleostei</taxon>
        <taxon>Albuliformes</taxon>
        <taxon>Albulidae</taxon>
        <taxon>Albula</taxon>
    </lineage>
</organism>
<reference evidence="2" key="1">
    <citation type="thesis" date="2021" institute="BYU ScholarsArchive" country="Provo, UT, USA">
        <title>Applications of and Algorithms for Genome Assembly and Genomic Analyses with an Emphasis on Marine Teleosts.</title>
        <authorList>
            <person name="Pickett B.D."/>
        </authorList>
    </citation>
    <scope>NUCLEOTIDE SEQUENCE</scope>
    <source>
        <strain evidence="2">HI-2016</strain>
    </source>
</reference>
<evidence type="ECO:0000256" key="1">
    <source>
        <dbReference type="SAM" id="MobiDB-lite"/>
    </source>
</evidence>
<sequence length="67" mass="6867">MALARWLLLPCTKEWAGGGDGAAVSPAGPLLTGGDGFGPTAGTPGRPATAYGYRPDEQFFYGYGSSR</sequence>